<dbReference type="InterPro" id="IPR051681">
    <property type="entry name" value="Ser/Thr_Kinases-Pseudokinases"/>
</dbReference>
<keyword evidence="1" id="KW-0808">Transferase</keyword>
<dbReference type="Gene3D" id="1.10.510.10">
    <property type="entry name" value="Transferase(Phosphotransferase) domain 1"/>
    <property type="match status" value="1"/>
</dbReference>
<organism evidence="7 8">
    <name type="scientific">Blepharisma stoltei</name>
    <dbReference type="NCBI Taxonomy" id="1481888"/>
    <lineage>
        <taxon>Eukaryota</taxon>
        <taxon>Sar</taxon>
        <taxon>Alveolata</taxon>
        <taxon>Ciliophora</taxon>
        <taxon>Postciliodesmatophora</taxon>
        <taxon>Heterotrichea</taxon>
        <taxon>Heterotrichida</taxon>
        <taxon>Blepharismidae</taxon>
        <taxon>Blepharisma</taxon>
    </lineage>
</organism>
<feature type="region of interest" description="Disordered" evidence="5">
    <location>
        <begin position="178"/>
        <end position="235"/>
    </location>
</feature>
<keyword evidence="2" id="KW-0547">Nucleotide-binding</keyword>
<evidence type="ECO:0000313" key="8">
    <source>
        <dbReference type="Proteomes" id="UP001162131"/>
    </source>
</evidence>
<evidence type="ECO:0000256" key="1">
    <source>
        <dbReference type="ARBA" id="ARBA00022679"/>
    </source>
</evidence>
<evidence type="ECO:0000256" key="2">
    <source>
        <dbReference type="ARBA" id="ARBA00022741"/>
    </source>
</evidence>
<dbReference type="EMBL" id="CAJZBQ010000057">
    <property type="protein sequence ID" value="CAG9334090.1"/>
    <property type="molecule type" value="Genomic_DNA"/>
</dbReference>
<dbReference type="GO" id="GO:0005524">
    <property type="term" value="F:ATP binding"/>
    <property type="evidence" value="ECO:0007669"/>
    <property type="project" value="UniProtKB-KW"/>
</dbReference>
<sequence>MYSEAMNQMIDATKLITSKNFSRSPIKHYNDSKSCTFRLCILNQTQKIESLKGFFLLLVINEDSIRFKVFFTIRNEVYKFCNSNLLQKVLGLISLINLELDLGYFNIVEKVNILQLELAIWYKELNIGEIQNLIFPYIKKAAKIYNDRAQQFYALIQESNKSSENGKANVYQTNLGIRHKRSSTRESSEDETDEEVTSSNYRSDESKEEEEEEEDFENDEECSDSRTTEYEDNSHNTSEVKDVLSFIEKTPNLKDFFENNVKEYQKANCPEFICMPLWQFLEMYDLPEGLLNEILLKLAKMYDYRLEFEEFPYKNIIIYGTKPEDYSFFLISAGIDKFSKIRDMKEIEFSKPTEVYNDLFAYFLAIQSKIWDSIVHPTYELSVFDKIPAEDFKNSSLTEESKMLGQGGFGAVYENELHGTKVAIKFAKENKEDILKARLRLHKELSIMKSLCHENITQCYGCVQYGDKFGLVIEYCSKGTLRDYISETQEKDLAKRLEFLLGIAHGLEFMHSKNICHFDIKPQNIFFDENYVPKIADFGMSEHLRKGLPVKPGFTTHYCAPEHIKGQNPNQSADIWSFGMTAYATIVQRSPFDYLKKANKSESDPQEFCKKVEKEKIRPEITENFKKHLPQIVNLFECTWQIDPEERPSAKEIGDLIKKWLLSIKRKRGNSE</sequence>
<feature type="compositionally biased region" description="Basic and acidic residues" evidence="5">
    <location>
        <begin position="223"/>
        <end position="235"/>
    </location>
</feature>
<accession>A0AAU9KL41</accession>
<dbReference type="Proteomes" id="UP001162131">
    <property type="component" value="Unassembled WGS sequence"/>
</dbReference>
<keyword evidence="8" id="KW-1185">Reference proteome</keyword>
<evidence type="ECO:0000313" key="7">
    <source>
        <dbReference type="EMBL" id="CAG9334090.1"/>
    </source>
</evidence>
<reference evidence="7" key="1">
    <citation type="submission" date="2021-09" db="EMBL/GenBank/DDBJ databases">
        <authorList>
            <consortium name="AG Swart"/>
            <person name="Singh M."/>
            <person name="Singh A."/>
            <person name="Seah K."/>
            <person name="Emmerich C."/>
        </authorList>
    </citation>
    <scope>NUCLEOTIDE SEQUENCE</scope>
    <source>
        <strain evidence="7">ATCC30299</strain>
    </source>
</reference>
<dbReference type="GO" id="GO:0004674">
    <property type="term" value="F:protein serine/threonine kinase activity"/>
    <property type="evidence" value="ECO:0007669"/>
    <property type="project" value="TreeGrafter"/>
</dbReference>
<dbReference type="PROSITE" id="PS00108">
    <property type="entry name" value="PROTEIN_KINASE_ST"/>
    <property type="match status" value="1"/>
</dbReference>
<feature type="compositionally biased region" description="Acidic residues" evidence="5">
    <location>
        <begin position="206"/>
        <end position="222"/>
    </location>
</feature>
<evidence type="ECO:0000259" key="6">
    <source>
        <dbReference type="PROSITE" id="PS50011"/>
    </source>
</evidence>
<evidence type="ECO:0000256" key="4">
    <source>
        <dbReference type="ARBA" id="ARBA00022840"/>
    </source>
</evidence>
<name>A0AAU9KL41_9CILI</name>
<dbReference type="InterPro" id="IPR000719">
    <property type="entry name" value="Prot_kinase_dom"/>
</dbReference>
<feature type="domain" description="Protein kinase" evidence="6">
    <location>
        <begin position="398"/>
        <end position="661"/>
    </location>
</feature>
<evidence type="ECO:0000256" key="3">
    <source>
        <dbReference type="ARBA" id="ARBA00022777"/>
    </source>
</evidence>
<evidence type="ECO:0000256" key="5">
    <source>
        <dbReference type="SAM" id="MobiDB-lite"/>
    </source>
</evidence>
<gene>
    <name evidence="7" type="ORF">BSTOLATCC_MIC59892</name>
</gene>
<dbReference type="PANTHER" id="PTHR44329:SF288">
    <property type="entry name" value="MITOGEN-ACTIVATED PROTEIN KINASE KINASE KINASE 20"/>
    <property type="match status" value="1"/>
</dbReference>
<dbReference type="PANTHER" id="PTHR44329">
    <property type="entry name" value="SERINE/THREONINE-PROTEIN KINASE TNNI3K-RELATED"/>
    <property type="match status" value="1"/>
</dbReference>
<dbReference type="SMART" id="SM00220">
    <property type="entry name" value="S_TKc"/>
    <property type="match status" value="1"/>
</dbReference>
<dbReference type="Pfam" id="PF00069">
    <property type="entry name" value="Pkinase"/>
    <property type="match status" value="1"/>
</dbReference>
<proteinExistence type="predicted"/>
<keyword evidence="3" id="KW-0418">Kinase</keyword>
<dbReference type="InterPro" id="IPR011009">
    <property type="entry name" value="Kinase-like_dom_sf"/>
</dbReference>
<dbReference type="PROSITE" id="PS50011">
    <property type="entry name" value="PROTEIN_KINASE_DOM"/>
    <property type="match status" value="1"/>
</dbReference>
<keyword evidence="4" id="KW-0067">ATP-binding</keyword>
<comment type="caution">
    <text evidence="7">The sequence shown here is derived from an EMBL/GenBank/DDBJ whole genome shotgun (WGS) entry which is preliminary data.</text>
</comment>
<protein>
    <recommendedName>
        <fullName evidence="6">Protein kinase domain-containing protein</fullName>
    </recommendedName>
</protein>
<dbReference type="AlphaFoldDB" id="A0AAU9KL41"/>
<dbReference type="SUPFAM" id="SSF56112">
    <property type="entry name" value="Protein kinase-like (PK-like)"/>
    <property type="match status" value="1"/>
</dbReference>
<dbReference type="InterPro" id="IPR008271">
    <property type="entry name" value="Ser/Thr_kinase_AS"/>
</dbReference>